<feature type="transmembrane region" description="Helical" evidence="1">
    <location>
        <begin position="337"/>
        <end position="356"/>
    </location>
</feature>
<feature type="transmembrane region" description="Helical" evidence="1">
    <location>
        <begin position="909"/>
        <end position="926"/>
    </location>
</feature>
<dbReference type="PANTHER" id="PTHR32063:SF18">
    <property type="entry name" value="CATION EFFLUX SYSTEM PROTEIN"/>
    <property type="match status" value="1"/>
</dbReference>
<dbReference type="InterPro" id="IPR027463">
    <property type="entry name" value="AcrB_DN_DC_subdom"/>
</dbReference>
<comment type="caution">
    <text evidence="2">The sequence shown here is derived from an EMBL/GenBank/DDBJ whole genome shotgun (WGS) entry which is preliminary data.</text>
</comment>
<dbReference type="SUPFAM" id="SSF82866">
    <property type="entry name" value="Multidrug efflux transporter AcrB transmembrane domain"/>
    <property type="match status" value="2"/>
</dbReference>
<name>A0A845G2A7_9BURK</name>
<feature type="transmembrane region" description="Helical" evidence="1">
    <location>
        <begin position="362"/>
        <end position="382"/>
    </location>
</feature>
<gene>
    <name evidence="2" type="ORF">GTP91_07570</name>
</gene>
<reference evidence="2 3" key="1">
    <citation type="submission" date="2020-01" db="EMBL/GenBank/DDBJ databases">
        <title>Novel species isolated from a subtropical stream in China.</title>
        <authorList>
            <person name="Lu H."/>
        </authorList>
    </citation>
    <scope>NUCLEOTIDE SEQUENCE [LARGE SCALE GENOMIC DNA]</scope>
    <source>
        <strain evidence="2 3">FT82W</strain>
    </source>
</reference>
<dbReference type="AlphaFoldDB" id="A0A845G2A7"/>
<feature type="transmembrane region" description="Helical" evidence="1">
    <location>
        <begin position="389"/>
        <end position="409"/>
    </location>
</feature>
<accession>A0A845G2A7</accession>
<dbReference type="PRINTS" id="PR00702">
    <property type="entry name" value="ACRIFLAVINRP"/>
</dbReference>
<dbReference type="Gene3D" id="3.30.70.1430">
    <property type="entry name" value="Multidrug efflux transporter AcrB pore domain"/>
    <property type="match status" value="2"/>
</dbReference>
<feature type="transmembrane region" description="Helical" evidence="1">
    <location>
        <begin position="465"/>
        <end position="487"/>
    </location>
</feature>
<dbReference type="PANTHER" id="PTHR32063">
    <property type="match status" value="1"/>
</dbReference>
<evidence type="ECO:0000313" key="3">
    <source>
        <dbReference type="Proteomes" id="UP000470302"/>
    </source>
</evidence>
<feature type="transmembrane region" description="Helical" evidence="1">
    <location>
        <begin position="986"/>
        <end position="1007"/>
    </location>
</feature>
<dbReference type="SUPFAM" id="SSF82714">
    <property type="entry name" value="Multidrug efflux transporter AcrB TolC docking domain, DN and DC subdomains"/>
    <property type="match status" value="2"/>
</dbReference>
<dbReference type="Pfam" id="PF00873">
    <property type="entry name" value="ACR_tran"/>
    <property type="match status" value="1"/>
</dbReference>
<dbReference type="Gene3D" id="3.30.2090.10">
    <property type="entry name" value="Multidrug efflux transporter AcrB TolC docking domain, DN and DC subdomains"/>
    <property type="match status" value="2"/>
</dbReference>
<proteinExistence type="predicted"/>
<dbReference type="Gene3D" id="3.30.70.1320">
    <property type="entry name" value="Multidrug efflux transporter AcrB pore domain like"/>
    <property type="match status" value="1"/>
</dbReference>
<sequence length="1032" mass="112185">MSGFNLSAFGVRERAITLFLIIAISAAGLFAFFRLGRAEDPSFVVKVLTVAASWPGATASEMQEQVADRLEKRLQELEAYDRVETSARPGLVTMKVYLKDDASAKTVEDQFYQVRKKLGDEAINLPRGVFGPFVNDEFSDVYFSLFSLSGKQLPHRQLVLKAEEVRQRLLHVPGVQKVNILGEQQQRIFVEISHERLATLGIKAQAVIDALGRQNTVTSAGFVETRGPRVQLRLDGAIDSVDSVKAIPIVGAGRTLKLGDIADVRRGYEDPASFAIRTQGEASLVLGVVMKRGYNGLQLGQDLGAAQQTLHGELPTGIELDQISDQSLAIKAAVNEFMVKFVVALAVVIVVSLVTLGWRVGLVVAAAVPLTLAAVFVIMLVTGRVFDRITLGALILSLGLLVDDAIIAIEMMVVKMEEGMHRIAAATHAWTATAAPMLSGTLLTIIGFLPVGFARSTAGEYAGNIFWVVAFALITSWVVAVLFIPYMGVKMLPDIPVKAGGHDAIYNTPNYQRLRQLVRWCVDHKWLTAAVTVTLFALAGVGMGAVQKQFFPNSERPELTLEVNLPPGSAFATTDAAVRQIEAALRKEPEAKLVSSYVGQGTPRFFLSVNPELPNPAFAQLIVLTAGPQERDILKQKIRTMIAEGRFPQARVRVSQFLFGPPVPYPVLFRVAGPDLDRVRELAGQVRAIMAQNPDMRDVHLDWGNRTPSLHLALDQERLRQVGLSPRDAANQLQALLNGIPATQVREGLRTVDVLIRSPHAERNNLADIRNLTLTNDSGASVPLSQVARLETRMEDSVLKRYDRESYIAVQGDIRDGTQPPDVTKAILPKLEQLKASLPPGYHIDTGGAVEESAKADMALAKLFPLMIILMLAVIMVQVRSFATMWMVFATAPLGLVGAVPTLLVFHQPFGFNAILGLIGLAGILMRNTLILVDQIQHDLAAGLTPYEAVIESTVRRARPVILTAAAAMLAFIPLTHSSFWGPLAYVLIGGVGVGTVLTLLFLPALYSLWFKVSKHAAAAAESNDMQSREAA</sequence>
<protein>
    <submittedName>
        <fullName evidence="2">AcrB/AcrD/AcrF family protein</fullName>
    </submittedName>
</protein>
<dbReference type="Gene3D" id="1.20.1640.10">
    <property type="entry name" value="Multidrug efflux transporter AcrB transmembrane domain"/>
    <property type="match status" value="2"/>
</dbReference>
<dbReference type="GO" id="GO:0042910">
    <property type="term" value="F:xenobiotic transmembrane transporter activity"/>
    <property type="evidence" value="ECO:0007669"/>
    <property type="project" value="TreeGrafter"/>
</dbReference>
<keyword evidence="1" id="KW-0472">Membrane</keyword>
<evidence type="ECO:0000256" key="1">
    <source>
        <dbReference type="SAM" id="Phobius"/>
    </source>
</evidence>
<feature type="transmembrane region" description="Helical" evidence="1">
    <location>
        <begin position="429"/>
        <end position="453"/>
    </location>
</feature>
<dbReference type="Gene3D" id="3.30.70.1440">
    <property type="entry name" value="Multidrug efflux transporter AcrB pore domain"/>
    <property type="match status" value="1"/>
</dbReference>
<feature type="transmembrane region" description="Helical" evidence="1">
    <location>
        <begin position="863"/>
        <end position="889"/>
    </location>
</feature>
<dbReference type="SUPFAM" id="SSF82693">
    <property type="entry name" value="Multidrug efflux transporter AcrB pore domain, PN1, PN2, PC1 and PC2 subdomains"/>
    <property type="match status" value="3"/>
</dbReference>
<keyword evidence="1" id="KW-0812">Transmembrane</keyword>
<dbReference type="Proteomes" id="UP000470302">
    <property type="component" value="Unassembled WGS sequence"/>
</dbReference>
<organism evidence="2 3">
    <name type="scientific">Duganella vulcania</name>
    <dbReference type="NCBI Taxonomy" id="2692166"/>
    <lineage>
        <taxon>Bacteria</taxon>
        <taxon>Pseudomonadati</taxon>
        <taxon>Pseudomonadota</taxon>
        <taxon>Betaproteobacteria</taxon>
        <taxon>Burkholderiales</taxon>
        <taxon>Oxalobacteraceae</taxon>
        <taxon>Telluria group</taxon>
        <taxon>Duganella</taxon>
    </lineage>
</organism>
<feature type="transmembrane region" description="Helical" evidence="1">
    <location>
        <begin position="15"/>
        <end position="33"/>
    </location>
</feature>
<dbReference type="RefSeq" id="WP_161096224.1">
    <property type="nucleotide sequence ID" value="NZ_WWCW01000016.1"/>
</dbReference>
<feature type="transmembrane region" description="Helical" evidence="1">
    <location>
        <begin position="526"/>
        <end position="546"/>
    </location>
</feature>
<keyword evidence="1" id="KW-1133">Transmembrane helix</keyword>
<dbReference type="EMBL" id="WWCW01000016">
    <property type="protein sequence ID" value="MYM87039.1"/>
    <property type="molecule type" value="Genomic_DNA"/>
</dbReference>
<evidence type="ECO:0000313" key="2">
    <source>
        <dbReference type="EMBL" id="MYM87039.1"/>
    </source>
</evidence>
<dbReference type="InterPro" id="IPR001036">
    <property type="entry name" value="Acrflvin-R"/>
</dbReference>
<dbReference type="GO" id="GO:0005886">
    <property type="term" value="C:plasma membrane"/>
    <property type="evidence" value="ECO:0007669"/>
    <property type="project" value="TreeGrafter"/>
</dbReference>
<feature type="transmembrane region" description="Helical" evidence="1">
    <location>
        <begin position="961"/>
        <end position="980"/>
    </location>
</feature>